<evidence type="ECO:0008006" key="4">
    <source>
        <dbReference type="Google" id="ProtNLM"/>
    </source>
</evidence>
<gene>
    <name evidence="2" type="ORF">PDESU_01778</name>
</gene>
<keyword evidence="1" id="KW-0732">Signal</keyword>
<keyword evidence="3" id="KW-1185">Reference proteome</keyword>
<reference evidence="2 3" key="1">
    <citation type="submission" date="2019-04" db="EMBL/GenBank/DDBJ databases">
        <authorList>
            <person name="Van Vliet M D."/>
        </authorList>
    </citation>
    <scope>NUCLEOTIDE SEQUENCE [LARGE SCALE GENOMIC DNA]</scope>
    <source>
        <strain evidence="2 3">F1</strain>
    </source>
</reference>
<proteinExistence type="predicted"/>
<evidence type="ECO:0000313" key="3">
    <source>
        <dbReference type="Proteomes" id="UP000366872"/>
    </source>
</evidence>
<organism evidence="2 3">
    <name type="scientific">Pontiella desulfatans</name>
    <dbReference type="NCBI Taxonomy" id="2750659"/>
    <lineage>
        <taxon>Bacteria</taxon>
        <taxon>Pseudomonadati</taxon>
        <taxon>Kiritimatiellota</taxon>
        <taxon>Kiritimatiellia</taxon>
        <taxon>Kiritimatiellales</taxon>
        <taxon>Pontiellaceae</taxon>
        <taxon>Pontiella</taxon>
    </lineage>
</organism>
<protein>
    <recommendedName>
        <fullName evidence="4">Tandem-95 repeat protein</fullName>
    </recommendedName>
</protein>
<accession>A0A6C2U0H8</accession>
<feature type="signal peptide" evidence="1">
    <location>
        <begin position="1"/>
        <end position="22"/>
    </location>
</feature>
<dbReference type="Pfam" id="PF17963">
    <property type="entry name" value="Big_9"/>
    <property type="match status" value="2"/>
</dbReference>
<dbReference type="Gene3D" id="2.60.40.3440">
    <property type="match status" value="2"/>
</dbReference>
<dbReference type="Proteomes" id="UP000366872">
    <property type="component" value="Unassembled WGS sequence"/>
</dbReference>
<dbReference type="AlphaFoldDB" id="A0A6C2U0H8"/>
<dbReference type="EMBL" id="CAAHFG010000001">
    <property type="protein sequence ID" value="VGO13224.1"/>
    <property type="molecule type" value="Genomic_DNA"/>
</dbReference>
<evidence type="ECO:0000313" key="2">
    <source>
        <dbReference type="EMBL" id="VGO13224.1"/>
    </source>
</evidence>
<dbReference type="RefSeq" id="WP_136078813.1">
    <property type="nucleotide sequence ID" value="NZ_CAAHFG010000001.1"/>
</dbReference>
<name>A0A6C2U0H8_PONDE</name>
<sequence>MEMKRIGSIVAIFALAAGSATAASVNVPLGNDPGEVGTQVGAGAYTTTKNGLDAEAGKQWGVANSTTVAGMLHVPYSTIAGTTLPPTIQAGTYTLSARIGNNGDNGGFAGLNDLSTGINTNRGCVAGFFTTLTGAGTGTGAVAQNAANDSKNNMYTEFNAVSGVTYTPPAEAEPATDAYTTWTFTWAVDEGSPVIGTDPYFGVYTKIGDTVIAGGNGFWDDSTLAYTPVAGVNVPPVAEGQDISIFPNTTTNITLVGADFEGSNLTYSVDSAGLVGALTGTAPNLTYTPANGYQGVDSFTFTVNDGELDSDPATVAITVTNQVPVASGEGYVMYANTNIAITLSAVDPDNGPSNLTYSVTAPANGTLSGTAPELTYTPTPGYTGADGFTFTVNDGFADSDPASISITVNEVTVSGTATISVNFHVGDDADMDEHQLTGAETAGLNSDTGWNNIDVGSGAAHNTAGVIFPSTELVDNNGTAGAATLAPSTNSSTWFVGYCANAASADEELNLPGTNHDDLFNSYLALNGPSGDGSPADAAALVVSGLGAAYTGNGYSVIVYSDSDKRPPSTVNRQSIFALSPEGVTNVFTKFTEDDFDPATPVTNTFSGTYIEADSSEDGTDYSNYVVFTNLTASGFTLELYADGAGGRGAINGFQIIANPAVVIENFGLEMVSGEVVLSWEGGGSFNVLTNEDLVYPNWGVMDSGTSPITITVGDESQLFYKLSE</sequence>
<feature type="chain" id="PRO_5025670307" description="Tandem-95 repeat protein" evidence="1">
    <location>
        <begin position="23"/>
        <end position="725"/>
    </location>
</feature>
<evidence type="ECO:0000256" key="1">
    <source>
        <dbReference type="SAM" id="SignalP"/>
    </source>
</evidence>